<protein>
    <submittedName>
        <fullName evidence="2">Uncharacterized protein</fullName>
    </submittedName>
</protein>
<keyword evidence="3" id="KW-1185">Reference proteome</keyword>
<name>A0ABN3DLX9_9ACTN</name>
<sequence length="109" mass="10603">MPPSDAPVPPLSGRESTTARTTAATNAVATIATRGTDPHHGRRGSGSLPPPLGGSEGGPPPPEGGWEGPDSGPEGGPVGRPDDGGSTLTSSSPAWVPCGLHTPGDIDPG</sequence>
<feature type="region of interest" description="Disordered" evidence="1">
    <location>
        <begin position="1"/>
        <end position="109"/>
    </location>
</feature>
<organism evidence="2 3">
    <name type="scientific">Streptomyces indiaensis</name>
    <dbReference type="NCBI Taxonomy" id="284033"/>
    <lineage>
        <taxon>Bacteria</taxon>
        <taxon>Bacillati</taxon>
        <taxon>Actinomycetota</taxon>
        <taxon>Actinomycetes</taxon>
        <taxon>Kitasatosporales</taxon>
        <taxon>Streptomycetaceae</taxon>
        <taxon>Streptomyces</taxon>
    </lineage>
</organism>
<feature type="compositionally biased region" description="Low complexity" evidence="1">
    <location>
        <begin position="18"/>
        <end position="33"/>
    </location>
</feature>
<comment type="caution">
    <text evidence="2">The sequence shown here is derived from an EMBL/GenBank/DDBJ whole genome shotgun (WGS) entry which is preliminary data.</text>
</comment>
<feature type="compositionally biased region" description="Pro residues" evidence="1">
    <location>
        <begin position="1"/>
        <end position="10"/>
    </location>
</feature>
<reference evidence="2 3" key="1">
    <citation type="journal article" date="2019" name="Int. J. Syst. Evol. Microbiol.">
        <title>The Global Catalogue of Microorganisms (GCM) 10K type strain sequencing project: providing services to taxonomists for standard genome sequencing and annotation.</title>
        <authorList>
            <consortium name="The Broad Institute Genomics Platform"/>
            <consortium name="The Broad Institute Genome Sequencing Center for Infectious Disease"/>
            <person name="Wu L."/>
            <person name="Ma J."/>
        </authorList>
    </citation>
    <scope>NUCLEOTIDE SEQUENCE [LARGE SCALE GENOMIC DNA]</scope>
    <source>
        <strain evidence="2 3">JCM 3053</strain>
    </source>
</reference>
<accession>A0ABN3DLX9</accession>
<dbReference type="EMBL" id="BAAART010000068">
    <property type="protein sequence ID" value="GAA2235764.1"/>
    <property type="molecule type" value="Genomic_DNA"/>
</dbReference>
<proteinExistence type="predicted"/>
<feature type="compositionally biased region" description="Pro residues" evidence="1">
    <location>
        <begin position="48"/>
        <end position="63"/>
    </location>
</feature>
<evidence type="ECO:0000313" key="3">
    <source>
        <dbReference type="Proteomes" id="UP001501474"/>
    </source>
</evidence>
<evidence type="ECO:0000256" key="1">
    <source>
        <dbReference type="SAM" id="MobiDB-lite"/>
    </source>
</evidence>
<dbReference type="Proteomes" id="UP001501474">
    <property type="component" value="Unassembled WGS sequence"/>
</dbReference>
<gene>
    <name evidence="2" type="ORF">GCM10010104_33260</name>
</gene>
<evidence type="ECO:0000313" key="2">
    <source>
        <dbReference type="EMBL" id="GAA2235764.1"/>
    </source>
</evidence>